<protein>
    <submittedName>
        <fullName evidence="4">TetR/AcrR family transcriptional regulator</fullName>
    </submittedName>
</protein>
<dbReference type="InterPro" id="IPR001647">
    <property type="entry name" value="HTH_TetR"/>
</dbReference>
<comment type="caution">
    <text evidence="4">The sequence shown here is derived from an EMBL/GenBank/DDBJ whole genome shotgun (WGS) entry which is preliminary data.</text>
</comment>
<dbReference type="SUPFAM" id="SSF48498">
    <property type="entry name" value="Tetracyclin repressor-like, C-terminal domain"/>
    <property type="match status" value="1"/>
</dbReference>
<dbReference type="PANTHER" id="PTHR43479:SF11">
    <property type="entry name" value="ACREF_ENVCD OPERON REPRESSOR-RELATED"/>
    <property type="match status" value="1"/>
</dbReference>
<dbReference type="InterPro" id="IPR009057">
    <property type="entry name" value="Homeodomain-like_sf"/>
</dbReference>
<proteinExistence type="predicted"/>
<evidence type="ECO:0000259" key="3">
    <source>
        <dbReference type="PROSITE" id="PS50977"/>
    </source>
</evidence>
<gene>
    <name evidence="4" type="ORF">AABB81_11850</name>
</gene>
<dbReference type="InterPro" id="IPR036271">
    <property type="entry name" value="Tet_transcr_reg_TetR-rel_C_sf"/>
</dbReference>
<organism evidence="4 5">
    <name type="scientific">Lutimonas vermicola</name>
    <dbReference type="NCBI Taxonomy" id="414288"/>
    <lineage>
        <taxon>Bacteria</taxon>
        <taxon>Pseudomonadati</taxon>
        <taxon>Bacteroidota</taxon>
        <taxon>Flavobacteriia</taxon>
        <taxon>Flavobacteriales</taxon>
        <taxon>Flavobacteriaceae</taxon>
        <taxon>Lutimonas</taxon>
    </lineage>
</organism>
<evidence type="ECO:0000256" key="1">
    <source>
        <dbReference type="ARBA" id="ARBA00023125"/>
    </source>
</evidence>
<dbReference type="PROSITE" id="PS50977">
    <property type="entry name" value="HTH_TETR_2"/>
    <property type="match status" value="1"/>
</dbReference>
<evidence type="ECO:0000313" key="4">
    <source>
        <dbReference type="EMBL" id="MEL4456592.1"/>
    </source>
</evidence>
<evidence type="ECO:0000256" key="2">
    <source>
        <dbReference type="PROSITE-ProRule" id="PRU00335"/>
    </source>
</evidence>
<dbReference type="SUPFAM" id="SSF46689">
    <property type="entry name" value="Homeodomain-like"/>
    <property type="match status" value="1"/>
</dbReference>
<dbReference type="Proteomes" id="UP001474120">
    <property type="component" value="Unassembled WGS sequence"/>
</dbReference>
<dbReference type="EMBL" id="JBCDNA010000002">
    <property type="protein sequence ID" value="MEL4456592.1"/>
    <property type="molecule type" value="Genomic_DNA"/>
</dbReference>
<reference evidence="4 5" key="1">
    <citation type="submission" date="2024-04" db="EMBL/GenBank/DDBJ databases">
        <title>whole genome sequencing of Lutimonas vermicola strain IMCC1616.</title>
        <authorList>
            <person name="Bae S.S."/>
        </authorList>
    </citation>
    <scope>NUCLEOTIDE SEQUENCE [LARGE SCALE GENOMIC DNA]</scope>
    <source>
        <strain evidence="4 5">IMCC1616</strain>
    </source>
</reference>
<dbReference type="InterPro" id="IPR050624">
    <property type="entry name" value="HTH-type_Tx_Regulator"/>
</dbReference>
<dbReference type="PRINTS" id="PR00455">
    <property type="entry name" value="HTHTETR"/>
</dbReference>
<sequence length="198" mass="22947">MKDRILHKAADMFLNLGFKSVTMDDIANELGMSKKTIYAHFSTKLKLVQAATFHVLDKINETIDKVCSANHNPIEEIFTIKSMVHDQLKNEKSSPAYQLQKYYPKVFQQVKEKQFECVSVCIADNLKRGIRDGYYRNDIDIDLITRFYFSGNMSLTNNEIFPLKVYDISMLKDAFLEYHVRAISTEKGLKMLSNILKK</sequence>
<feature type="DNA-binding region" description="H-T-H motif" evidence="2">
    <location>
        <begin position="22"/>
        <end position="41"/>
    </location>
</feature>
<name>A0ABU9L2B7_9FLAO</name>
<dbReference type="RefSeq" id="WP_342160744.1">
    <property type="nucleotide sequence ID" value="NZ_JBCDNA010000002.1"/>
</dbReference>
<dbReference type="Pfam" id="PF00440">
    <property type="entry name" value="TetR_N"/>
    <property type="match status" value="1"/>
</dbReference>
<feature type="domain" description="HTH tetR-type" evidence="3">
    <location>
        <begin position="1"/>
        <end position="59"/>
    </location>
</feature>
<keyword evidence="5" id="KW-1185">Reference proteome</keyword>
<dbReference type="PANTHER" id="PTHR43479">
    <property type="entry name" value="ACREF/ENVCD OPERON REPRESSOR-RELATED"/>
    <property type="match status" value="1"/>
</dbReference>
<keyword evidence="1 2" id="KW-0238">DNA-binding</keyword>
<evidence type="ECO:0000313" key="5">
    <source>
        <dbReference type="Proteomes" id="UP001474120"/>
    </source>
</evidence>
<dbReference type="Gene3D" id="1.10.357.10">
    <property type="entry name" value="Tetracycline Repressor, domain 2"/>
    <property type="match status" value="1"/>
</dbReference>
<accession>A0ABU9L2B7</accession>